<dbReference type="RefSeq" id="WP_017131759.1">
    <property type="nucleotide sequence ID" value="NZ_CP014135.1"/>
</dbReference>
<evidence type="ECO:0000313" key="3">
    <source>
        <dbReference type="Proteomes" id="UP000063229"/>
    </source>
</evidence>
<sequence length="174" mass="18622">MKHLKRPALVLGLLFFLADAADAMMIGTIQARLVISPACEVNVAGTNRPSHLGRLDFGSPGPIWARPLNAHIRSDDEALQVACNSSVSGFTVTIDGGVNGDGTIRRLSNGRQTIPYRLTVDAAGIDSYRIGQQRNFAVDGGAWKPIPVYGAMVANINTLSAGTYRDTLTVTLDW</sequence>
<dbReference type="OrthoDB" id="5952295at2"/>
<dbReference type="SMART" id="SM00972">
    <property type="entry name" value="SCPU"/>
    <property type="match status" value="1"/>
</dbReference>
<dbReference type="KEGG" id="pagb:AWM79_10245"/>
<dbReference type="InterPro" id="IPR007893">
    <property type="entry name" value="Spore_coat_U/FanG"/>
</dbReference>
<protein>
    <submittedName>
        <fullName evidence="2">Spore coat protein</fullName>
    </submittedName>
</protein>
<dbReference type="STRING" id="46677.AWM79_10245"/>
<dbReference type="Pfam" id="PF05229">
    <property type="entry name" value="SCPU"/>
    <property type="match status" value="1"/>
</dbReference>
<dbReference type="Proteomes" id="UP000063229">
    <property type="component" value="Chromosome"/>
</dbReference>
<proteinExistence type="predicted"/>
<keyword evidence="2" id="KW-0946">Virion</keyword>
<dbReference type="AlphaFoldDB" id="A0A0X1T0R1"/>
<accession>A0A0X1T0R1</accession>
<organism evidence="2 3">
    <name type="scientific">Pseudomonas agarici</name>
    <dbReference type="NCBI Taxonomy" id="46677"/>
    <lineage>
        <taxon>Bacteria</taxon>
        <taxon>Pseudomonadati</taxon>
        <taxon>Pseudomonadota</taxon>
        <taxon>Gammaproteobacteria</taxon>
        <taxon>Pseudomonadales</taxon>
        <taxon>Pseudomonadaceae</taxon>
        <taxon>Pseudomonas</taxon>
    </lineage>
</organism>
<evidence type="ECO:0000313" key="2">
    <source>
        <dbReference type="EMBL" id="AMB85657.1"/>
    </source>
</evidence>
<gene>
    <name evidence="2" type="ORF">AWM79_10245</name>
</gene>
<reference evidence="2 3" key="1">
    <citation type="submission" date="2016-01" db="EMBL/GenBank/DDBJ databases">
        <authorList>
            <person name="McClelland M."/>
            <person name="Jain A."/>
            <person name="Saraogi P."/>
            <person name="Mendelson R."/>
            <person name="Westerman R."/>
            <person name="SanMiguel P."/>
            <person name="Csonka L."/>
        </authorList>
    </citation>
    <scope>NUCLEOTIDE SEQUENCE [LARGE SCALE GENOMIC DNA]</scope>
    <source>
        <strain evidence="2 3">NCPPB 2472</strain>
    </source>
</reference>
<evidence type="ECO:0000259" key="1">
    <source>
        <dbReference type="Pfam" id="PF05229"/>
    </source>
</evidence>
<dbReference type="PANTHER" id="PTHR37089">
    <property type="entry name" value="PROTEIN U-RELATED"/>
    <property type="match status" value="1"/>
</dbReference>
<keyword evidence="3" id="KW-1185">Reference proteome</keyword>
<feature type="domain" description="Spore coat protein U/FanG" evidence="1">
    <location>
        <begin position="27"/>
        <end position="171"/>
    </location>
</feature>
<name>A0A0X1T0R1_PSEAA</name>
<dbReference type="InterPro" id="IPR053167">
    <property type="entry name" value="Spore_coat_component"/>
</dbReference>
<keyword evidence="2" id="KW-0167">Capsid protein</keyword>
<dbReference type="EMBL" id="CP014135">
    <property type="protein sequence ID" value="AMB85657.1"/>
    <property type="molecule type" value="Genomic_DNA"/>
</dbReference>